<name>A0A518GES0_9BACT</name>
<protein>
    <submittedName>
        <fullName evidence="1">Uncharacterized protein</fullName>
    </submittedName>
</protein>
<dbReference type="AlphaFoldDB" id="A0A518GES0"/>
<organism evidence="1 2">
    <name type="scientific">Aureliella helgolandensis</name>
    <dbReference type="NCBI Taxonomy" id="2527968"/>
    <lineage>
        <taxon>Bacteria</taxon>
        <taxon>Pseudomonadati</taxon>
        <taxon>Planctomycetota</taxon>
        <taxon>Planctomycetia</taxon>
        <taxon>Pirellulales</taxon>
        <taxon>Pirellulaceae</taxon>
        <taxon>Aureliella</taxon>
    </lineage>
</organism>
<dbReference type="KEGG" id="ahel:Q31a_54790"/>
<proteinExistence type="predicted"/>
<evidence type="ECO:0000313" key="1">
    <source>
        <dbReference type="EMBL" id="QDV27092.1"/>
    </source>
</evidence>
<dbReference type="EMBL" id="CP036298">
    <property type="protein sequence ID" value="QDV27092.1"/>
    <property type="molecule type" value="Genomic_DNA"/>
</dbReference>
<dbReference type="OrthoDB" id="238921at2"/>
<keyword evidence="2" id="KW-1185">Reference proteome</keyword>
<sequence length="79" mass="8888">MKTIKADLIRKRKRRIKNRLQNSAAHDRGHPMLKGDKIAYELAQKAGGTAYGGVAAIHRFAKKIGLPKRIDDALHLFKI</sequence>
<evidence type="ECO:0000313" key="2">
    <source>
        <dbReference type="Proteomes" id="UP000318017"/>
    </source>
</evidence>
<gene>
    <name evidence="1" type="ORF">Q31a_54790</name>
</gene>
<dbReference type="RefSeq" id="WP_145083942.1">
    <property type="nucleotide sequence ID" value="NZ_CP036298.1"/>
</dbReference>
<dbReference type="Proteomes" id="UP000318017">
    <property type="component" value="Chromosome"/>
</dbReference>
<reference evidence="1 2" key="1">
    <citation type="submission" date="2019-02" db="EMBL/GenBank/DDBJ databases">
        <title>Deep-cultivation of Planctomycetes and their phenomic and genomic characterization uncovers novel biology.</title>
        <authorList>
            <person name="Wiegand S."/>
            <person name="Jogler M."/>
            <person name="Boedeker C."/>
            <person name="Pinto D."/>
            <person name="Vollmers J."/>
            <person name="Rivas-Marin E."/>
            <person name="Kohn T."/>
            <person name="Peeters S.H."/>
            <person name="Heuer A."/>
            <person name="Rast P."/>
            <person name="Oberbeckmann S."/>
            <person name="Bunk B."/>
            <person name="Jeske O."/>
            <person name="Meyerdierks A."/>
            <person name="Storesund J.E."/>
            <person name="Kallscheuer N."/>
            <person name="Luecker S."/>
            <person name="Lage O.M."/>
            <person name="Pohl T."/>
            <person name="Merkel B.J."/>
            <person name="Hornburger P."/>
            <person name="Mueller R.-W."/>
            <person name="Bruemmer F."/>
            <person name="Labrenz M."/>
            <person name="Spormann A.M."/>
            <person name="Op den Camp H."/>
            <person name="Overmann J."/>
            <person name="Amann R."/>
            <person name="Jetten M.S.M."/>
            <person name="Mascher T."/>
            <person name="Medema M.H."/>
            <person name="Devos D.P."/>
            <person name="Kaster A.-K."/>
            <person name="Ovreas L."/>
            <person name="Rohde M."/>
            <person name="Galperin M.Y."/>
            <person name="Jogler C."/>
        </authorList>
    </citation>
    <scope>NUCLEOTIDE SEQUENCE [LARGE SCALE GENOMIC DNA]</scope>
    <source>
        <strain evidence="1 2">Q31a</strain>
    </source>
</reference>
<accession>A0A518GES0</accession>